<keyword evidence="2" id="KW-0472">Membrane</keyword>
<proteinExistence type="predicted"/>
<organism evidence="3">
    <name type="scientific">Fagus sylvatica</name>
    <name type="common">Beechnut</name>
    <dbReference type="NCBI Taxonomy" id="28930"/>
    <lineage>
        <taxon>Eukaryota</taxon>
        <taxon>Viridiplantae</taxon>
        <taxon>Streptophyta</taxon>
        <taxon>Embryophyta</taxon>
        <taxon>Tracheophyta</taxon>
        <taxon>Spermatophyta</taxon>
        <taxon>Magnoliopsida</taxon>
        <taxon>eudicotyledons</taxon>
        <taxon>Gunneridae</taxon>
        <taxon>Pentapetalae</taxon>
        <taxon>rosids</taxon>
        <taxon>fabids</taxon>
        <taxon>Fagales</taxon>
        <taxon>Fagaceae</taxon>
        <taxon>Fagus</taxon>
    </lineage>
</organism>
<feature type="transmembrane region" description="Helical" evidence="2">
    <location>
        <begin position="145"/>
        <end position="162"/>
    </location>
</feature>
<accession>A0A2N9F1A0</accession>
<name>A0A2N9F1A0_FAGSY</name>
<keyword evidence="2" id="KW-1133">Transmembrane helix</keyword>
<evidence type="ECO:0000256" key="1">
    <source>
        <dbReference type="SAM" id="MobiDB-lite"/>
    </source>
</evidence>
<feature type="transmembrane region" description="Helical" evidence="2">
    <location>
        <begin position="117"/>
        <end position="138"/>
    </location>
</feature>
<dbReference type="EMBL" id="OIVN01000458">
    <property type="protein sequence ID" value="SPC80574.1"/>
    <property type="molecule type" value="Genomic_DNA"/>
</dbReference>
<feature type="region of interest" description="Disordered" evidence="1">
    <location>
        <begin position="30"/>
        <end position="52"/>
    </location>
</feature>
<dbReference type="AlphaFoldDB" id="A0A2N9F1A0"/>
<gene>
    <name evidence="3" type="ORF">FSB_LOCUS8456</name>
</gene>
<evidence type="ECO:0000256" key="2">
    <source>
        <dbReference type="SAM" id="Phobius"/>
    </source>
</evidence>
<sequence length="165" mass="18507">MSGRLIVFGVLLGIVSGTRRLLRLLMDETDDSSGRSSIPPRPTFATSSQMGTNSVPRSICTTCRFTEMLNSGIRNTDDFLRLNETLLSGETCNYCLVCEGCPLVSNGSAIVAALGSWWRLFEPLASLFFLPFTIFFYMLRSTFKVMRSLFVIWLFLMTLITSQDQ</sequence>
<reference evidence="3" key="1">
    <citation type="submission" date="2018-02" db="EMBL/GenBank/DDBJ databases">
        <authorList>
            <person name="Cohen D.B."/>
            <person name="Kent A.D."/>
        </authorList>
    </citation>
    <scope>NUCLEOTIDE SEQUENCE</scope>
</reference>
<keyword evidence="2" id="KW-0812">Transmembrane</keyword>
<protein>
    <submittedName>
        <fullName evidence="3">Uncharacterized protein</fullName>
    </submittedName>
</protein>
<evidence type="ECO:0000313" key="3">
    <source>
        <dbReference type="EMBL" id="SPC80574.1"/>
    </source>
</evidence>